<dbReference type="EMBL" id="WDIP01000010">
    <property type="protein sequence ID" value="KAB5883385.1"/>
    <property type="molecule type" value="Genomic_DNA"/>
</dbReference>
<name>A0A7J5N6I7_BIFAD</name>
<evidence type="ECO:0000256" key="1">
    <source>
        <dbReference type="SAM" id="MobiDB-lite"/>
    </source>
</evidence>
<dbReference type="Proteomes" id="UP000470200">
    <property type="component" value="Unassembled WGS sequence"/>
</dbReference>
<dbReference type="AlphaFoldDB" id="A0A7J5N6I7"/>
<proteinExistence type="predicted"/>
<comment type="caution">
    <text evidence="2">The sequence shown here is derived from an EMBL/GenBank/DDBJ whole genome shotgun (WGS) entry which is preliminary data.</text>
</comment>
<evidence type="ECO:0000313" key="2">
    <source>
        <dbReference type="EMBL" id="KAB5883385.1"/>
    </source>
</evidence>
<accession>A0A7J5N6I7</accession>
<evidence type="ECO:0000313" key="3">
    <source>
        <dbReference type="Proteomes" id="UP000470200"/>
    </source>
</evidence>
<sequence length="271" mass="30049">MGWRPPDAWGWETDHTVEIGGNMYSELVYDYECRTVTPDEAAAMLGGAPKDNPHDADDACPAWEPLRVIFDHKGRLLLGTDELAHIVGAGRPMDAAIYHEPARPEDKAPERAKAAAPRKPSPNRGIHHDNRQAGKPDDPSKPLRWRVVELLRRDYADKAPNAVNWAGVAVRLAGDGAGYDEVKAMLAGMDVDAEYDLYRLALRVQRSGLPISGVAAAVTMHRQAEHAPLERVVGFWSELADRKSALRARVTNVPKDRLEQAIDALWKEYRA</sequence>
<feature type="compositionally biased region" description="Basic and acidic residues" evidence="1">
    <location>
        <begin position="102"/>
        <end position="113"/>
    </location>
</feature>
<feature type="region of interest" description="Disordered" evidence="1">
    <location>
        <begin position="102"/>
        <end position="141"/>
    </location>
</feature>
<gene>
    <name evidence="2" type="ORF">GA629_08445</name>
</gene>
<organism evidence="2 3">
    <name type="scientific">Bifidobacterium adolescentis</name>
    <dbReference type="NCBI Taxonomy" id="1680"/>
    <lineage>
        <taxon>Bacteria</taxon>
        <taxon>Bacillati</taxon>
        <taxon>Actinomycetota</taxon>
        <taxon>Actinomycetes</taxon>
        <taxon>Bifidobacteriales</taxon>
        <taxon>Bifidobacteriaceae</taxon>
        <taxon>Bifidobacterium</taxon>
    </lineage>
</organism>
<protein>
    <submittedName>
        <fullName evidence="2">Uncharacterized protein</fullName>
    </submittedName>
</protein>
<feature type="compositionally biased region" description="Basic and acidic residues" evidence="1">
    <location>
        <begin position="126"/>
        <end position="141"/>
    </location>
</feature>
<reference evidence="2 3" key="1">
    <citation type="journal article" date="2019" name="Nat. Med.">
        <title>A library of human gut bacterial isolates paired with longitudinal multiomics data enables mechanistic microbiome research.</title>
        <authorList>
            <person name="Poyet M."/>
            <person name="Groussin M."/>
            <person name="Gibbons S.M."/>
            <person name="Avila-Pacheco J."/>
            <person name="Jiang X."/>
            <person name="Kearney S.M."/>
            <person name="Perrotta A.R."/>
            <person name="Berdy B."/>
            <person name="Zhao S."/>
            <person name="Lieberman T.D."/>
            <person name="Swanson P.K."/>
            <person name="Smith M."/>
            <person name="Roesemann S."/>
            <person name="Alexander J.E."/>
            <person name="Rich S.A."/>
            <person name="Livny J."/>
            <person name="Vlamakis H."/>
            <person name="Clish C."/>
            <person name="Bullock K."/>
            <person name="Deik A."/>
            <person name="Scott J."/>
            <person name="Pierce K.A."/>
            <person name="Xavier R.J."/>
            <person name="Alm E.J."/>
        </authorList>
    </citation>
    <scope>NUCLEOTIDE SEQUENCE [LARGE SCALE GENOMIC DNA]</scope>
    <source>
        <strain evidence="2 3">BIOML-A105</strain>
    </source>
</reference>